<reference evidence="1 2" key="1">
    <citation type="journal article" date="2023" name="Commun. Biol.">
        <title>Genome analysis of Parmales, the sister group of diatoms, reveals the evolutionary specialization of diatoms from phago-mixotrophs to photoautotrophs.</title>
        <authorList>
            <person name="Ban H."/>
            <person name="Sato S."/>
            <person name="Yoshikawa S."/>
            <person name="Yamada K."/>
            <person name="Nakamura Y."/>
            <person name="Ichinomiya M."/>
            <person name="Sato N."/>
            <person name="Blanc-Mathieu R."/>
            <person name="Endo H."/>
            <person name="Kuwata A."/>
            <person name="Ogata H."/>
        </authorList>
    </citation>
    <scope>NUCLEOTIDE SEQUENCE [LARGE SCALE GENOMIC DNA]</scope>
</reference>
<gene>
    <name evidence="1" type="ORF">TeGR_g7274</name>
</gene>
<evidence type="ECO:0000313" key="2">
    <source>
        <dbReference type="Proteomes" id="UP001165060"/>
    </source>
</evidence>
<evidence type="ECO:0000313" key="1">
    <source>
        <dbReference type="EMBL" id="GMI21457.1"/>
    </source>
</evidence>
<comment type="caution">
    <text evidence="1">The sequence shown here is derived from an EMBL/GenBank/DDBJ whole genome shotgun (WGS) entry which is preliminary data.</text>
</comment>
<name>A0ABQ6M8D1_9STRA</name>
<sequence>MDPVPAPAASPIDADSSPIETLLDPVPPPLSTFILHLDSNPSTSFEAFCSSALTNLRLDYIREHSLPADARLPPDALQVLLKRGDPSLSLRLRGYRFFIKGMAALLKSRSVAHQASAGEDAHRTVEVEVEITREVAEDEEARVDGDPKL</sequence>
<feature type="non-terminal residue" evidence="1">
    <location>
        <position position="149"/>
    </location>
</feature>
<dbReference type="EMBL" id="BRYB01001247">
    <property type="protein sequence ID" value="GMI21457.1"/>
    <property type="molecule type" value="Genomic_DNA"/>
</dbReference>
<protein>
    <submittedName>
        <fullName evidence="1">Uncharacterized protein</fullName>
    </submittedName>
</protein>
<organism evidence="1 2">
    <name type="scientific">Tetraparma gracilis</name>
    <dbReference type="NCBI Taxonomy" id="2962635"/>
    <lineage>
        <taxon>Eukaryota</taxon>
        <taxon>Sar</taxon>
        <taxon>Stramenopiles</taxon>
        <taxon>Ochrophyta</taxon>
        <taxon>Bolidophyceae</taxon>
        <taxon>Parmales</taxon>
        <taxon>Triparmaceae</taxon>
        <taxon>Tetraparma</taxon>
    </lineage>
</organism>
<dbReference type="Proteomes" id="UP001165060">
    <property type="component" value="Unassembled WGS sequence"/>
</dbReference>
<keyword evidence="2" id="KW-1185">Reference proteome</keyword>
<proteinExistence type="predicted"/>
<accession>A0ABQ6M8D1</accession>